<dbReference type="InterPro" id="IPR011008">
    <property type="entry name" value="Dimeric_a/b-barrel"/>
</dbReference>
<keyword evidence="4" id="KW-1185">Reference proteome</keyword>
<dbReference type="RefSeq" id="XP_056792411.1">
    <property type="nucleotide sequence ID" value="XM_056932452.1"/>
</dbReference>
<reference evidence="3" key="2">
    <citation type="journal article" date="2023" name="IMA Fungus">
        <title>Comparative genomic study of the Penicillium genus elucidates a diverse pangenome and 15 lateral gene transfer events.</title>
        <authorList>
            <person name="Petersen C."/>
            <person name="Sorensen T."/>
            <person name="Nielsen M.R."/>
            <person name="Sondergaard T.E."/>
            <person name="Sorensen J.L."/>
            <person name="Fitzpatrick D.A."/>
            <person name="Frisvad J.C."/>
            <person name="Nielsen K.L."/>
        </authorList>
    </citation>
    <scope>NUCLEOTIDE SEQUENCE</scope>
    <source>
        <strain evidence="3">IBT 30728</strain>
    </source>
</reference>
<dbReference type="AlphaFoldDB" id="A0A9W9XFP1"/>
<dbReference type="InterPro" id="IPR044662">
    <property type="entry name" value="HS1/DABB1-like"/>
</dbReference>
<dbReference type="GeneID" id="81622701"/>
<evidence type="ECO:0000259" key="2">
    <source>
        <dbReference type="PROSITE" id="PS51502"/>
    </source>
</evidence>
<dbReference type="PANTHER" id="PTHR33178:SF17">
    <property type="entry name" value="STRESS-RESPONSE A_B BARREL DOMAIN-CONTAINING PROTEIN"/>
    <property type="match status" value="1"/>
</dbReference>
<dbReference type="EMBL" id="JAPWDQ010000003">
    <property type="protein sequence ID" value="KAJ5491282.1"/>
    <property type="molecule type" value="Genomic_DNA"/>
</dbReference>
<evidence type="ECO:0000313" key="4">
    <source>
        <dbReference type="Proteomes" id="UP001148312"/>
    </source>
</evidence>
<comment type="caution">
    <text evidence="3">The sequence shown here is derived from an EMBL/GenBank/DDBJ whole genome shotgun (WGS) entry which is preliminary data.</text>
</comment>
<evidence type="ECO:0000256" key="1">
    <source>
        <dbReference type="ARBA" id="ARBA00011738"/>
    </source>
</evidence>
<proteinExistence type="predicted"/>
<organism evidence="3 4">
    <name type="scientific">Penicillium diatomitis</name>
    <dbReference type="NCBI Taxonomy" id="2819901"/>
    <lineage>
        <taxon>Eukaryota</taxon>
        <taxon>Fungi</taxon>
        <taxon>Dikarya</taxon>
        <taxon>Ascomycota</taxon>
        <taxon>Pezizomycotina</taxon>
        <taxon>Eurotiomycetes</taxon>
        <taxon>Eurotiomycetidae</taxon>
        <taxon>Eurotiales</taxon>
        <taxon>Aspergillaceae</taxon>
        <taxon>Penicillium</taxon>
    </lineage>
</organism>
<dbReference type="Pfam" id="PF07876">
    <property type="entry name" value="Dabb"/>
    <property type="match status" value="1"/>
</dbReference>
<dbReference type="PROSITE" id="PS51502">
    <property type="entry name" value="S_R_A_B_BARREL"/>
    <property type="match status" value="1"/>
</dbReference>
<accession>A0A9W9XFP1</accession>
<dbReference type="Proteomes" id="UP001148312">
    <property type="component" value="Unassembled WGS sequence"/>
</dbReference>
<reference evidence="3" key="1">
    <citation type="submission" date="2022-12" db="EMBL/GenBank/DDBJ databases">
        <authorList>
            <person name="Petersen C."/>
        </authorList>
    </citation>
    <scope>NUCLEOTIDE SEQUENCE</scope>
    <source>
        <strain evidence="3">IBT 30728</strain>
    </source>
</reference>
<comment type="subunit">
    <text evidence="1">Homodimer.</text>
</comment>
<name>A0A9W9XFP1_9EURO</name>
<dbReference type="SUPFAM" id="SSF54909">
    <property type="entry name" value="Dimeric alpha+beta barrel"/>
    <property type="match status" value="1"/>
</dbReference>
<dbReference type="PANTHER" id="PTHR33178">
    <property type="match status" value="1"/>
</dbReference>
<dbReference type="SMART" id="SM00886">
    <property type="entry name" value="Dabb"/>
    <property type="match status" value="1"/>
</dbReference>
<dbReference type="InterPro" id="IPR013097">
    <property type="entry name" value="Dabb"/>
</dbReference>
<evidence type="ECO:0000313" key="3">
    <source>
        <dbReference type="EMBL" id="KAJ5491282.1"/>
    </source>
</evidence>
<gene>
    <name evidence="3" type="ORF">N7539_002849</name>
</gene>
<dbReference type="Gene3D" id="3.30.70.100">
    <property type="match status" value="1"/>
</dbReference>
<protein>
    <recommendedName>
        <fullName evidence="2">Stress-response A/B barrel domain-containing protein</fullName>
    </recommendedName>
</protein>
<sequence>LFKFRPETQISTREKFVTELKTLKYLPCVKDQRLIVRGPSITDPASKSKGFQHALVGYHDDQVALDMYQASPEHARVTSQYFIPYKKDLVRFDFETDLGGEDLLGFSTSSHDA</sequence>
<feature type="non-terminal residue" evidence="3">
    <location>
        <position position="1"/>
    </location>
</feature>
<feature type="domain" description="Stress-response A/B barrel" evidence="2">
    <location>
        <begin position="1"/>
        <end position="94"/>
    </location>
</feature>